<feature type="region of interest" description="Disordered" evidence="13">
    <location>
        <begin position="562"/>
        <end position="596"/>
    </location>
</feature>
<reference evidence="17" key="1">
    <citation type="journal article" date="2016" name="Nature">
        <title>The genome of the seagrass Zostera marina reveals angiosperm adaptation to the sea.</title>
        <authorList>
            <person name="Olsen J.L."/>
            <person name="Rouze P."/>
            <person name="Verhelst B."/>
            <person name="Lin Y.-C."/>
            <person name="Bayer T."/>
            <person name="Collen J."/>
            <person name="Dattolo E."/>
            <person name="De Paoli E."/>
            <person name="Dittami S."/>
            <person name="Maumus F."/>
            <person name="Michel G."/>
            <person name="Kersting A."/>
            <person name="Lauritano C."/>
            <person name="Lohaus R."/>
            <person name="Toepel M."/>
            <person name="Tonon T."/>
            <person name="Vanneste K."/>
            <person name="Amirebrahimi M."/>
            <person name="Brakel J."/>
            <person name="Bostroem C."/>
            <person name="Chovatia M."/>
            <person name="Grimwood J."/>
            <person name="Jenkins J.W."/>
            <person name="Jueterbock A."/>
            <person name="Mraz A."/>
            <person name="Stam W.T."/>
            <person name="Tice H."/>
            <person name="Bornberg-Bauer E."/>
            <person name="Green P.J."/>
            <person name="Pearson G.A."/>
            <person name="Procaccini G."/>
            <person name="Duarte C.M."/>
            <person name="Schmutz J."/>
            <person name="Reusch T.B.H."/>
            <person name="Van de Peer Y."/>
        </authorList>
    </citation>
    <scope>NUCLEOTIDE SEQUENCE [LARGE SCALE GENOMIC DNA]</scope>
    <source>
        <strain evidence="17">cv. Finnish</strain>
    </source>
</reference>
<keyword evidence="7" id="KW-0808">Transferase</keyword>
<keyword evidence="12" id="KW-0539">Nucleus</keyword>
<dbReference type="PRINTS" id="PR00153">
    <property type="entry name" value="CSAPPISMRASE"/>
</dbReference>
<evidence type="ECO:0000256" key="13">
    <source>
        <dbReference type="SAM" id="MobiDB-lite"/>
    </source>
</evidence>
<evidence type="ECO:0000313" key="16">
    <source>
        <dbReference type="EMBL" id="KMZ69532.1"/>
    </source>
</evidence>
<keyword evidence="11 16" id="KW-0413">Isomerase</keyword>
<evidence type="ECO:0000256" key="1">
    <source>
        <dbReference type="ARBA" id="ARBA00000900"/>
    </source>
</evidence>
<dbReference type="PANTHER" id="PTHR45625:SF1">
    <property type="entry name" value="RING-TYPE E3 UBIQUITIN-PROTEIN LIGASE PPIL2"/>
    <property type="match status" value="1"/>
</dbReference>
<dbReference type="EMBL" id="LFYR01000757">
    <property type="protein sequence ID" value="KMZ69532.1"/>
    <property type="molecule type" value="Genomic_DNA"/>
</dbReference>
<dbReference type="Proteomes" id="UP000036987">
    <property type="component" value="Unassembled WGS sequence"/>
</dbReference>
<evidence type="ECO:0000256" key="4">
    <source>
        <dbReference type="ARBA" id="ARBA00004123"/>
    </source>
</evidence>
<dbReference type="Pfam" id="PF04564">
    <property type="entry name" value="U-box"/>
    <property type="match status" value="1"/>
</dbReference>
<dbReference type="FunFam" id="2.40.100.10:FF:000014">
    <property type="entry name" value="Peptidyl-prolyl cis-trans isomerase cyp65"/>
    <property type="match status" value="1"/>
</dbReference>
<comment type="caution">
    <text evidence="16">The sequence shown here is derived from an EMBL/GenBank/DDBJ whole genome shotgun (WGS) entry which is preliminary data.</text>
</comment>
<dbReference type="InterPro" id="IPR026951">
    <property type="entry name" value="PPIL2_U-box_dom"/>
</dbReference>
<dbReference type="PROSITE" id="PS50072">
    <property type="entry name" value="CSA_PPIASE_2"/>
    <property type="match status" value="1"/>
</dbReference>
<evidence type="ECO:0000256" key="12">
    <source>
        <dbReference type="ARBA" id="ARBA00023242"/>
    </source>
</evidence>
<feature type="compositionally biased region" description="Basic and acidic residues" evidence="13">
    <location>
        <begin position="573"/>
        <end position="590"/>
    </location>
</feature>
<dbReference type="GO" id="GO:0006457">
    <property type="term" value="P:protein folding"/>
    <property type="evidence" value="ECO:0000318"/>
    <property type="project" value="GO_Central"/>
</dbReference>
<organism evidence="16 17">
    <name type="scientific">Zostera marina</name>
    <name type="common">Eelgrass</name>
    <dbReference type="NCBI Taxonomy" id="29655"/>
    <lineage>
        <taxon>Eukaryota</taxon>
        <taxon>Viridiplantae</taxon>
        <taxon>Streptophyta</taxon>
        <taxon>Embryophyta</taxon>
        <taxon>Tracheophyta</taxon>
        <taxon>Spermatophyta</taxon>
        <taxon>Magnoliopsida</taxon>
        <taxon>Liliopsida</taxon>
        <taxon>Zosteraceae</taxon>
        <taxon>Zostera</taxon>
    </lineage>
</organism>
<dbReference type="PROSITE" id="PS00170">
    <property type="entry name" value="CSA_PPIASE_1"/>
    <property type="match status" value="1"/>
</dbReference>
<evidence type="ECO:0000256" key="11">
    <source>
        <dbReference type="ARBA" id="ARBA00023235"/>
    </source>
</evidence>
<accession>A0A0K9PMS8</accession>
<keyword evidence="17" id="KW-1185">Reference proteome</keyword>
<dbReference type="Gene3D" id="3.30.40.10">
    <property type="entry name" value="Zinc/RING finger domain, C3HC4 (zinc finger)"/>
    <property type="match status" value="1"/>
</dbReference>
<evidence type="ECO:0000256" key="5">
    <source>
        <dbReference type="ARBA" id="ARBA00004906"/>
    </source>
</evidence>
<dbReference type="STRING" id="29655.A0A0K9PMS8"/>
<feature type="domain" description="U-box" evidence="15">
    <location>
        <begin position="35"/>
        <end position="108"/>
    </location>
</feature>
<evidence type="ECO:0000256" key="9">
    <source>
        <dbReference type="ARBA" id="ARBA00023110"/>
    </source>
</evidence>
<dbReference type="UniPathway" id="UPA00143"/>
<dbReference type="PANTHER" id="PTHR45625">
    <property type="entry name" value="PEPTIDYL-PROLYL CIS-TRANS ISOMERASE-RELATED"/>
    <property type="match status" value="1"/>
</dbReference>
<comment type="subcellular location">
    <subcellularLocation>
        <location evidence="4">Nucleus</location>
    </subcellularLocation>
</comment>
<dbReference type="InterPro" id="IPR029000">
    <property type="entry name" value="Cyclophilin-like_dom_sf"/>
</dbReference>
<proteinExistence type="inferred from homology"/>
<dbReference type="GO" id="GO:0071013">
    <property type="term" value="C:catalytic step 2 spliceosome"/>
    <property type="evidence" value="ECO:0000318"/>
    <property type="project" value="GO_Central"/>
</dbReference>
<keyword evidence="10" id="KW-0143">Chaperone</keyword>
<dbReference type="GO" id="GO:0003755">
    <property type="term" value="F:peptidyl-prolyl cis-trans isomerase activity"/>
    <property type="evidence" value="ECO:0007669"/>
    <property type="project" value="UniProtKB-KW"/>
</dbReference>
<evidence type="ECO:0000256" key="6">
    <source>
        <dbReference type="ARBA" id="ARBA00007930"/>
    </source>
</evidence>
<sequence>MGKKQHSKDRMYITKTEWATEWGGFKAKNLTTPFKRLPFYCCSLTFTAFEDPVCTPDGNVFEVMNIIPYIKKYGKHPVTGAPLKQTDLIPLNFHKNSEEHFHCPVLNKVFTEFTHIVAVKTTGNVFCYEAIKELNLKPKNWNELLTDEPFTKNDIITIQNPNALESKVLLDFDHVKNCLKLEEEDLKKMREDPTYNINVRGDIKQMLKELGTEKGKAAALLGGGGSKAQKERADALAVILSSRSQIKDDSKSNTNGEPKVSQSFSIVDAASASVHGRSAAAAKAASSDKTVAQIAMHMAGERVPVNVKLVKSQYTTGAASRSFTSTSYDPVTKNEFEYVKVEKNPVKKGYIQLHTTHGDLNIELHCDITPRACENFITLCERGYYNGLAFHRNIRNFMIQGGDPTGTGKGGESIWGKPFKDEVNSKLLHTGKGVVSMANSGPHTNGSQFFILYKSAPHLNYKHTVFGSVVGGLTTLAAMEKVSVDDDDRPLQDIRITNVTVFVNPYTELEEEERVLEEKKNAVDEDSDKVGAWFSNPGTGSTDSLSVGNGVGRYLKIKGSRNVTTDANGASAGKDDSSKKRKIDSSKTEYKNFSSW</sequence>
<evidence type="ECO:0000256" key="2">
    <source>
        <dbReference type="ARBA" id="ARBA00000971"/>
    </source>
</evidence>
<dbReference type="AlphaFoldDB" id="A0A0K9PMS8"/>
<feature type="domain" description="PPIase cyclophilin-type" evidence="14">
    <location>
        <begin position="354"/>
        <end position="501"/>
    </location>
</feature>
<evidence type="ECO:0000256" key="3">
    <source>
        <dbReference type="ARBA" id="ARBA00003697"/>
    </source>
</evidence>
<dbReference type="FunFam" id="3.30.40.10:FF:000079">
    <property type="entry name" value="Peptidyl-prolyl cis-trans isomerase 2"/>
    <property type="match status" value="1"/>
</dbReference>
<comment type="function">
    <text evidence="3">May catalyze the cis-trans isomerization of proline imidic peptide bonds in oligopeptides thereby assisting the folding of proteins. May also function as a chaperone, playing a role in intracellular transport of proteins. May also have a protein ubiquitin ligase activity acting as an E3 ubiquitin protein ligase or as a ubiquitin-ubiquitin ligase promoting elongation of ubiquitin chains on proteins.</text>
</comment>
<dbReference type="InterPro" id="IPR020892">
    <property type="entry name" value="Cyclophilin-type_PPIase_CS"/>
</dbReference>
<dbReference type="OrthoDB" id="30774at2759"/>
<evidence type="ECO:0000256" key="7">
    <source>
        <dbReference type="ARBA" id="ARBA00022679"/>
    </source>
</evidence>
<evidence type="ECO:0000256" key="8">
    <source>
        <dbReference type="ARBA" id="ARBA00022786"/>
    </source>
</evidence>
<protein>
    <submittedName>
        <fullName evidence="16">Peptidyl-prolyl cis-trans isomerase-like protein</fullName>
    </submittedName>
</protein>
<dbReference type="Pfam" id="PF00160">
    <property type="entry name" value="Pro_isomerase"/>
    <property type="match status" value="1"/>
</dbReference>
<name>A0A0K9PMS8_ZOSMR</name>
<dbReference type="PROSITE" id="PS51698">
    <property type="entry name" value="U_BOX"/>
    <property type="match status" value="1"/>
</dbReference>
<comment type="catalytic activity">
    <reaction evidence="1">
        <text>S-ubiquitinyl-[E2 ubiquitin-conjugating enzyme]-L-cysteine + [acceptor protein]-L-lysine = [E2 ubiquitin-conjugating enzyme]-L-cysteine + N(6)-ubiquitinyl-[acceptor protein]-L-lysine.</text>
        <dbReference type="EC" id="2.3.2.27"/>
    </reaction>
</comment>
<keyword evidence="8" id="KW-0833">Ubl conjugation pathway</keyword>
<dbReference type="Gene3D" id="2.40.100.10">
    <property type="entry name" value="Cyclophilin-like"/>
    <property type="match status" value="1"/>
</dbReference>
<dbReference type="SUPFAM" id="SSF57850">
    <property type="entry name" value="RING/U-box"/>
    <property type="match status" value="1"/>
</dbReference>
<evidence type="ECO:0000259" key="15">
    <source>
        <dbReference type="PROSITE" id="PS51698"/>
    </source>
</evidence>
<dbReference type="SMART" id="SM00504">
    <property type="entry name" value="Ubox"/>
    <property type="match status" value="1"/>
</dbReference>
<dbReference type="InterPro" id="IPR013083">
    <property type="entry name" value="Znf_RING/FYVE/PHD"/>
</dbReference>
<dbReference type="CDD" id="cd16663">
    <property type="entry name" value="RING-Ubox_PPIL2"/>
    <property type="match status" value="1"/>
</dbReference>
<comment type="catalytic activity">
    <reaction evidence="2">
        <text>[protein]-peptidylproline (omega=180) = [protein]-peptidylproline (omega=0)</text>
        <dbReference type="Rhea" id="RHEA:16237"/>
        <dbReference type="Rhea" id="RHEA-COMP:10747"/>
        <dbReference type="Rhea" id="RHEA-COMP:10748"/>
        <dbReference type="ChEBI" id="CHEBI:83833"/>
        <dbReference type="ChEBI" id="CHEBI:83834"/>
        <dbReference type="EC" id="5.2.1.8"/>
    </reaction>
</comment>
<evidence type="ECO:0000313" key="17">
    <source>
        <dbReference type="Proteomes" id="UP000036987"/>
    </source>
</evidence>
<dbReference type="InterPro" id="IPR002130">
    <property type="entry name" value="Cyclophilin-type_PPIase_dom"/>
</dbReference>
<dbReference type="OMA" id="NFIKHCA"/>
<dbReference type="CDD" id="cd01923">
    <property type="entry name" value="cyclophilin_RING"/>
    <property type="match status" value="1"/>
</dbReference>
<dbReference type="GO" id="GO:0061630">
    <property type="term" value="F:ubiquitin protein ligase activity"/>
    <property type="evidence" value="ECO:0000318"/>
    <property type="project" value="GO_Central"/>
</dbReference>
<comment type="similarity">
    <text evidence="6">Belongs to the cyclophilin-type PPIase family. PPIL2 subfamily.</text>
</comment>
<evidence type="ECO:0000259" key="14">
    <source>
        <dbReference type="PROSITE" id="PS50072"/>
    </source>
</evidence>
<keyword evidence="9" id="KW-0697">Rotamase</keyword>
<dbReference type="InterPro" id="IPR044666">
    <property type="entry name" value="Cyclophilin_A-like"/>
</dbReference>
<gene>
    <name evidence="16" type="ORF">ZOSMA_20G00080</name>
</gene>
<evidence type="ECO:0000256" key="10">
    <source>
        <dbReference type="ARBA" id="ARBA00023186"/>
    </source>
</evidence>
<dbReference type="GO" id="GO:0016567">
    <property type="term" value="P:protein ubiquitination"/>
    <property type="evidence" value="ECO:0007669"/>
    <property type="project" value="UniProtKB-UniPathway"/>
</dbReference>
<comment type="pathway">
    <text evidence="5">Protein modification; protein ubiquitination.</text>
</comment>
<dbReference type="InterPro" id="IPR003613">
    <property type="entry name" value="Ubox_domain"/>
</dbReference>
<dbReference type="SUPFAM" id="SSF50891">
    <property type="entry name" value="Cyclophilin-like"/>
    <property type="match status" value="1"/>
</dbReference>